<dbReference type="InterPro" id="IPR017996">
    <property type="entry name" value="MRJP/yellow-related"/>
</dbReference>
<feature type="chain" id="PRO_5045244453" evidence="3">
    <location>
        <begin position="25"/>
        <end position="373"/>
    </location>
</feature>
<evidence type="ECO:0000313" key="5">
    <source>
        <dbReference type="Proteomes" id="UP001061070"/>
    </source>
</evidence>
<comment type="caution">
    <text evidence="4">The sequence shown here is derived from an EMBL/GenBank/DDBJ whole genome shotgun (WGS) entry which is preliminary data.</text>
</comment>
<evidence type="ECO:0000256" key="2">
    <source>
        <dbReference type="ARBA" id="ARBA00022525"/>
    </source>
</evidence>
<dbReference type="PANTHER" id="PTHR10009">
    <property type="entry name" value="PROTEIN YELLOW-RELATED"/>
    <property type="match status" value="1"/>
</dbReference>
<feature type="signal peptide" evidence="3">
    <location>
        <begin position="1"/>
        <end position="24"/>
    </location>
</feature>
<dbReference type="Gene3D" id="2.120.10.30">
    <property type="entry name" value="TolB, C-terminal domain"/>
    <property type="match status" value="1"/>
</dbReference>
<organism evidence="4 5">
    <name type="scientific">Gluconobacter frateurii NRIC 0228</name>
    <dbReference type="NCBI Taxonomy" id="1307946"/>
    <lineage>
        <taxon>Bacteria</taxon>
        <taxon>Pseudomonadati</taxon>
        <taxon>Pseudomonadota</taxon>
        <taxon>Alphaproteobacteria</taxon>
        <taxon>Acetobacterales</taxon>
        <taxon>Acetobacteraceae</taxon>
        <taxon>Gluconobacter</taxon>
    </lineage>
</organism>
<dbReference type="Pfam" id="PF03022">
    <property type="entry name" value="MRJP"/>
    <property type="match status" value="1"/>
</dbReference>
<dbReference type="Proteomes" id="UP001061070">
    <property type="component" value="Unassembled WGS sequence"/>
</dbReference>
<accession>A0ABQ0QCI4</accession>
<sequence>MTFQYPAILAALLGASALVPSAYAADTTDKGYVSSGNVEIIGRFQDAQPSGIAALPDGRLVLGFPRSVKDHSGPRLATYAKGRLTPFPDTPTQDHFVSPLGMTVDAKGHLWALDEGMLAGKATVAGAQKLFEIDPGTNKVLNVLTLSAPSLLPDSHVNDVRIDLTHGKAGTAFITDTSTGIHPALIVVDLASGRQRRILADTKPVMAETGFVAVMDGRAARYDANHPQMPQGGANGIGISPDQQTLYWQPQTSRRLYSAPTSVLSDWTASEKRIEAAVHDEGETGMGDGMATGPDGSLYITDDERHAILRHAPDGTISVVAHDPRMIEPDGLTYGKDGLYSTIGQWARLPDFHGGKDMQELPYIVVKVTLPKE</sequence>
<evidence type="ECO:0000256" key="3">
    <source>
        <dbReference type="SAM" id="SignalP"/>
    </source>
</evidence>
<dbReference type="InterPro" id="IPR011042">
    <property type="entry name" value="6-blade_b-propeller_TolB-like"/>
</dbReference>
<dbReference type="PANTHER" id="PTHR10009:SF18">
    <property type="entry name" value="PROTEIN YELLOW-LIKE PROTEIN"/>
    <property type="match status" value="1"/>
</dbReference>
<dbReference type="RefSeq" id="WP_099182961.1">
    <property type="nucleotide sequence ID" value="NZ_BAQW01000008.1"/>
</dbReference>
<protein>
    <submittedName>
        <fullName evidence="4">Gluconolactonase</fullName>
    </submittedName>
</protein>
<comment type="subcellular location">
    <subcellularLocation>
        <location evidence="1">Secreted</location>
    </subcellularLocation>
</comment>
<name>A0ABQ0QCI4_9PROT</name>
<keyword evidence="5" id="KW-1185">Reference proteome</keyword>
<proteinExistence type="predicted"/>
<dbReference type="EMBL" id="BAQW01000008">
    <property type="protein sequence ID" value="GBR12990.1"/>
    <property type="molecule type" value="Genomic_DNA"/>
</dbReference>
<reference evidence="4" key="1">
    <citation type="submission" date="2013-04" db="EMBL/GenBank/DDBJ databases">
        <title>The genome sequencing project of 58 acetic acid bacteria.</title>
        <authorList>
            <person name="Okamoto-Kainuma A."/>
            <person name="Ishikawa M."/>
            <person name="Umino S."/>
            <person name="Koizumi Y."/>
            <person name="Shiwa Y."/>
            <person name="Yoshikawa H."/>
            <person name="Matsutani M."/>
            <person name="Matsushita K."/>
        </authorList>
    </citation>
    <scope>NUCLEOTIDE SEQUENCE</scope>
    <source>
        <strain evidence="4">NRIC 0228</strain>
    </source>
</reference>
<evidence type="ECO:0000313" key="4">
    <source>
        <dbReference type="EMBL" id="GBR12990.1"/>
    </source>
</evidence>
<evidence type="ECO:0000256" key="1">
    <source>
        <dbReference type="ARBA" id="ARBA00004613"/>
    </source>
</evidence>
<gene>
    <name evidence="4" type="ORF">AA0228_1883</name>
</gene>
<keyword evidence="2" id="KW-0964">Secreted</keyword>
<dbReference type="SUPFAM" id="SSF63829">
    <property type="entry name" value="Calcium-dependent phosphotriesterase"/>
    <property type="match status" value="1"/>
</dbReference>
<keyword evidence="3" id="KW-0732">Signal</keyword>